<evidence type="ECO:0000256" key="2">
    <source>
        <dbReference type="ARBA" id="ARBA00011245"/>
    </source>
</evidence>
<dbReference type="EMBL" id="JAFKCU010000003">
    <property type="protein sequence ID" value="MBN7816624.1"/>
    <property type="molecule type" value="Genomic_DNA"/>
</dbReference>
<dbReference type="Proteomes" id="UP000664480">
    <property type="component" value="Unassembled WGS sequence"/>
</dbReference>
<gene>
    <name evidence="4" type="ORF">J0A69_14340</name>
</gene>
<sequence>MEYSLQSASHKIKVTSIGIELCSITSLQTGQEYMWQADPAIWGSHAPVLFPIIGLLKDNYTEIEGKKYFIPKHGLVRNSDKIKLIQSTENSLHFRFSYDPETLEKYPYLFQFDVIYRLEGNKITVEHITSNLGKEPMYYSLGGHPAFRCPLNPDEKYEDYYLSFPEEETDGTWLLDENGLVSNQQKSILANSNKLPLNKHLFDQDALIFKHLKSRTVSLNHQENGPVLSLDFQDFDYLGIWAKPGAPFVCLEPWLGIADSSDSQHDFKSKEGIRVLQANQTEKKSYSILIHD</sequence>
<dbReference type="Pfam" id="PF01263">
    <property type="entry name" value="Aldose_epim"/>
    <property type="match status" value="1"/>
</dbReference>
<comment type="caution">
    <text evidence="4">The sequence shown here is derived from an EMBL/GenBank/DDBJ whole genome shotgun (WGS) entry which is preliminary data.</text>
</comment>
<keyword evidence="5" id="KW-1185">Reference proteome</keyword>
<dbReference type="InterPro" id="IPR011013">
    <property type="entry name" value="Gal_mutarotase_sf_dom"/>
</dbReference>
<dbReference type="SUPFAM" id="SSF74650">
    <property type="entry name" value="Galactose mutarotase-like"/>
    <property type="match status" value="1"/>
</dbReference>
<accession>A0ABS3CLW1</accession>
<dbReference type="InterPro" id="IPR037481">
    <property type="entry name" value="LacX"/>
</dbReference>
<evidence type="ECO:0000256" key="3">
    <source>
        <dbReference type="ARBA" id="ARBA00022837"/>
    </source>
</evidence>
<evidence type="ECO:0000313" key="4">
    <source>
        <dbReference type="EMBL" id="MBN7816624.1"/>
    </source>
</evidence>
<keyword evidence="3" id="KW-0106">Calcium</keyword>
<organism evidence="4 5">
    <name type="scientific">Algoriphagus pacificus</name>
    <dbReference type="NCBI Taxonomy" id="2811234"/>
    <lineage>
        <taxon>Bacteria</taxon>
        <taxon>Pseudomonadati</taxon>
        <taxon>Bacteroidota</taxon>
        <taxon>Cytophagia</taxon>
        <taxon>Cytophagales</taxon>
        <taxon>Cyclobacteriaceae</taxon>
        <taxon>Algoriphagus</taxon>
    </lineage>
</organism>
<dbReference type="InterPro" id="IPR014718">
    <property type="entry name" value="GH-type_carb-bd"/>
</dbReference>
<comment type="subunit">
    <text evidence="2">Monomer.</text>
</comment>
<dbReference type="CDD" id="cd09024">
    <property type="entry name" value="Aldose_epim_lacX"/>
    <property type="match status" value="1"/>
</dbReference>
<dbReference type="InterPro" id="IPR008183">
    <property type="entry name" value="Aldose_1/G6P_1-epimerase"/>
</dbReference>
<reference evidence="4 5" key="1">
    <citation type="submission" date="2021-03" db="EMBL/GenBank/DDBJ databases">
        <title>novel species isolated from a fishpond in China.</title>
        <authorList>
            <person name="Lu H."/>
            <person name="Cai Z."/>
        </authorList>
    </citation>
    <scope>NUCLEOTIDE SEQUENCE [LARGE SCALE GENOMIC DNA]</scope>
    <source>
        <strain evidence="4 5">YJ13C</strain>
    </source>
</reference>
<name>A0ABS3CLW1_9BACT</name>
<comment type="cofactor">
    <cofactor evidence="1">
        <name>Ca(2+)</name>
        <dbReference type="ChEBI" id="CHEBI:29108"/>
    </cofactor>
</comment>
<evidence type="ECO:0000256" key="1">
    <source>
        <dbReference type="ARBA" id="ARBA00001913"/>
    </source>
</evidence>
<evidence type="ECO:0000313" key="5">
    <source>
        <dbReference type="Proteomes" id="UP000664480"/>
    </source>
</evidence>
<dbReference type="Gene3D" id="2.70.98.10">
    <property type="match status" value="1"/>
</dbReference>
<protein>
    <submittedName>
        <fullName evidence="4">Aldose 1-epimerase family protein</fullName>
    </submittedName>
</protein>
<proteinExistence type="predicted"/>